<keyword evidence="3" id="KW-1185">Reference proteome</keyword>
<dbReference type="OMA" id="AMALEMY"/>
<proteinExistence type="predicted"/>
<keyword evidence="1" id="KW-0472">Membrane</keyword>
<dbReference type="PANTHER" id="PTHR47481:SF22">
    <property type="entry name" value="RETROTRANSPOSON GAG DOMAIN-CONTAINING PROTEIN"/>
    <property type="match status" value="1"/>
</dbReference>
<reference evidence="2" key="2">
    <citation type="submission" date="2021-01" db="UniProtKB">
        <authorList>
            <consortium name="EnsemblPlants"/>
        </authorList>
    </citation>
    <scope>IDENTIFICATION</scope>
</reference>
<evidence type="ECO:0000313" key="2">
    <source>
        <dbReference type="EnsemblPlants" id="QL02p051144:mrna:CDS:1"/>
    </source>
</evidence>
<reference evidence="3" key="1">
    <citation type="journal article" date="2016" name="G3 (Bethesda)">
        <title>First Draft Assembly and Annotation of the Genome of a California Endemic Oak Quercus lobata Nee (Fagaceae).</title>
        <authorList>
            <person name="Sork V.L."/>
            <person name="Fitz-Gibbon S.T."/>
            <person name="Puiu D."/>
            <person name="Crepeau M."/>
            <person name="Gugger P.F."/>
            <person name="Sherman R."/>
            <person name="Stevens K."/>
            <person name="Langley C.H."/>
            <person name="Pellegrini M."/>
            <person name="Salzberg S.L."/>
        </authorList>
    </citation>
    <scope>NUCLEOTIDE SEQUENCE [LARGE SCALE GENOMIC DNA]</scope>
    <source>
        <strain evidence="3">cv. SW786</strain>
    </source>
</reference>
<name>A0A7N2KWM8_QUELO</name>
<protein>
    <recommendedName>
        <fullName evidence="4">Retrotransposon Copia-like N-terminal domain-containing protein</fullName>
    </recommendedName>
</protein>
<dbReference type="AlphaFoldDB" id="A0A7N2KWM8"/>
<evidence type="ECO:0000313" key="3">
    <source>
        <dbReference type="Proteomes" id="UP000594261"/>
    </source>
</evidence>
<accession>A0A7N2KWM8</accession>
<dbReference type="EnsemblPlants" id="QL02p051144:mrna">
    <property type="protein sequence ID" value="QL02p051144:mrna:CDS:1"/>
    <property type="gene ID" value="QL02p051144"/>
</dbReference>
<sequence>MAPSTTSSSMNLMNQPLLLLSNMANMMTVKLDSINYIVWKHQIAMALEMYFMFDLLDEMQLIPEKFLKDLSGSITAIVNPDYLTWKSKEKALLTFMSSTLSPSILAITVGCTIAIAVWKVLENCFSYILSGI</sequence>
<dbReference type="Gramene" id="QL02p051144:mrna">
    <property type="protein sequence ID" value="QL02p051144:mrna:CDS:1"/>
    <property type="gene ID" value="QL02p051144"/>
</dbReference>
<organism evidence="2 3">
    <name type="scientific">Quercus lobata</name>
    <name type="common">Valley oak</name>
    <dbReference type="NCBI Taxonomy" id="97700"/>
    <lineage>
        <taxon>Eukaryota</taxon>
        <taxon>Viridiplantae</taxon>
        <taxon>Streptophyta</taxon>
        <taxon>Embryophyta</taxon>
        <taxon>Tracheophyta</taxon>
        <taxon>Spermatophyta</taxon>
        <taxon>Magnoliopsida</taxon>
        <taxon>eudicotyledons</taxon>
        <taxon>Gunneridae</taxon>
        <taxon>Pentapetalae</taxon>
        <taxon>rosids</taxon>
        <taxon>fabids</taxon>
        <taxon>Fagales</taxon>
        <taxon>Fagaceae</taxon>
        <taxon>Quercus</taxon>
    </lineage>
</organism>
<evidence type="ECO:0008006" key="4">
    <source>
        <dbReference type="Google" id="ProtNLM"/>
    </source>
</evidence>
<dbReference type="InParanoid" id="A0A7N2KWM8"/>
<keyword evidence="1" id="KW-0812">Transmembrane</keyword>
<dbReference type="Proteomes" id="UP000594261">
    <property type="component" value="Chromosome 2"/>
</dbReference>
<keyword evidence="1" id="KW-1133">Transmembrane helix</keyword>
<dbReference type="PANTHER" id="PTHR47481">
    <property type="match status" value="1"/>
</dbReference>
<evidence type="ECO:0000256" key="1">
    <source>
        <dbReference type="SAM" id="Phobius"/>
    </source>
</evidence>
<feature type="transmembrane region" description="Helical" evidence="1">
    <location>
        <begin position="92"/>
        <end position="118"/>
    </location>
</feature>